<organism evidence="2 3">
    <name type="scientific">Lucilia cuprina</name>
    <name type="common">Green bottle fly</name>
    <name type="synonym">Australian sheep blowfly</name>
    <dbReference type="NCBI Taxonomy" id="7375"/>
    <lineage>
        <taxon>Eukaryota</taxon>
        <taxon>Metazoa</taxon>
        <taxon>Ecdysozoa</taxon>
        <taxon>Arthropoda</taxon>
        <taxon>Hexapoda</taxon>
        <taxon>Insecta</taxon>
        <taxon>Pterygota</taxon>
        <taxon>Neoptera</taxon>
        <taxon>Endopterygota</taxon>
        <taxon>Diptera</taxon>
        <taxon>Brachycera</taxon>
        <taxon>Muscomorpha</taxon>
        <taxon>Oestroidea</taxon>
        <taxon>Calliphoridae</taxon>
        <taxon>Luciliinae</taxon>
        <taxon>Lucilia</taxon>
    </lineage>
</organism>
<sequence>MFNTLAATMMSRRKQLNPKPLNKGDCSDSIEDMTVDSRGILQLIIITVFFLCIHFYKLIF</sequence>
<dbReference type="Proteomes" id="UP000037069">
    <property type="component" value="Unassembled WGS sequence"/>
</dbReference>
<evidence type="ECO:0000313" key="3">
    <source>
        <dbReference type="Proteomes" id="UP000037069"/>
    </source>
</evidence>
<comment type="caution">
    <text evidence="2">The sequence shown here is derived from an EMBL/GenBank/DDBJ whole genome shotgun (WGS) entry which is preliminary data.</text>
</comment>
<feature type="transmembrane region" description="Helical" evidence="1">
    <location>
        <begin position="39"/>
        <end position="59"/>
    </location>
</feature>
<evidence type="ECO:0000256" key="1">
    <source>
        <dbReference type="SAM" id="Phobius"/>
    </source>
</evidence>
<dbReference type="EMBL" id="JRES01000673">
    <property type="protein sequence ID" value="KNC29353.1"/>
    <property type="molecule type" value="Genomic_DNA"/>
</dbReference>
<evidence type="ECO:0000313" key="2">
    <source>
        <dbReference type="EMBL" id="KNC29353.1"/>
    </source>
</evidence>
<keyword evidence="1" id="KW-0812">Transmembrane</keyword>
<accession>A0A0L0CAA0</accession>
<name>A0A0L0CAA0_LUCCU</name>
<keyword evidence="3" id="KW-1185">Reference proteome</keyword>
<dbReference type="AlphaFoldDB" id="A0A0L0CAA0"/>
<keyword evidence="1" id="KW-0472">Membrane</keyword>
<proteinExistence type="predicted"/>
<keyword evidence="1" id="KW-1133">Transmembrane helix</keyword>
<gene>
    <name evidence="2" type="ORF">FF38_10630</name>
</gene>
<reference evidence="2 3" key="1">
    <citation type="journal article" date="2015" name="Nat. Commun.">
        <title>Lucilia cuprina genome unlocks parasitic fly biology to underpin future interventions.</title>
        <authorList>
            <person name="Anstead C.A."/>
            <person name="Korhonen P.K."/>
            <person name="Young N.D."/>
            <person name="Hall R.S."/>
            <person name="Jex A.R."/>
            <person name="Murali S.C."/>
            <person name="Hughes D.S."/>
            <person name="Lee S.F."/>
            <person name="Perry T."/>
            <person name="Stroehlein A.J."/>
            <person name="Ansell B.R."/>
            <person name="Breugelmans B."/>
            <person name="Hofmann A."/>
            <person name="Qu J."/>
            <person name="Dugan S."/>
            <person name="Lee S.L."/>
            <person name="Chao H."/>
            <person name="Dinh H."/>
            <person name="Han Y."/>
            <person name="Doddapaneni H.V."/>
            <person name="Worley K.C."/>
            <person name="Muzny D.M."/>
            <person name="Ioannidis P."/>
            <person name="Waterhouse R.M."/>
            <person name="Zdobnov E.M."/>
            <person name="James P.J."/>
            <person name="Bagnall N.H."/>
            <person name="Kotze A.C."/>
            <person name="Gibbs R.A."/>
            <person name="Richards S."/>
            <person name="Batterham P."/>
            <person name="Gasser R.B."/>
        </authorList>
    </citation>
    <scope>NUCLEOTIDE SEQUENCE [LARGE SCALE GENOMIC DNA]</scope>
    <source>
        <strain evidence="2 3">LS</strain>
        <tissue evidence="2">Full body</tissue>
    </source>
</reference>
<protein>
    <submittedName>
        <fullName evidence="2">Uncharacterized protein</fullName>
    </submittedName>
</protein>